<evidence type="ECO:0000256" key="4">
    <source>
        <dbReference type="ARBA" id="ARBA00009461"/>
    </source>
</evidence>
<evidence type="ECO:0000256" key="1">
    <source>
        <dbReference type="ARBA" id="ARBA00002738"/>
    </source>
</evidence>
<evidence type="ECO:0000256" key="3">
    <source>
        <dbReference type="ARBA" id="ARBA00004496"/>
    </source>
</evidence>
<dbReference type="PANTHER" id="PTHR41391">
    <property type="entry name" value="RESTRICTION OF TELOMERE CAPPING PROTEIN 4"/>
    <property type="match status" value="1"/>
</dbReference>
<comment type="caution">
    <text evidence="10">The sequence shown here is derived from an EMBL/GenBank/DDBJ whole genome shotgun (WGS) entry which is preliminary data.</text>
</comment>
<feature type="domain" description="Restriction of telomere capping protein 4 C-terminal" evidence="9">
    <location>
        <begin position="183"/>
        <end position="305"/>
    </location>
</feature>
<comment type="subcellular location">
    <subcellularLocation>
        <location evidence="3">Cytoplasm</location>
    </subcellularLocation>
    <subcellularLocation>
        <location evidence="2">Nucleus</location>
    </subcellularLocation>
</comment>
<dbReference type="InterPro" id="IPR028094">
    <property type="entry name" value="RTC4_C"/>
</dbReference>
<reference evidence="10 11" key="1">
    <citation type="submission" date="2015-10" db="EMBL/GenBank/DDBJ databases">
        <title>Genome analyses suggest a sexual origin of heterokaryosis in a supposedly ancient asexual fungus.</title>
        <authorList>
            <person name="Ropars J."/>
            <person name="Sedzielewska K."/>
            <person name="Noel J."/>
            <person name="Charron P."/>
            <person name="Farinelli L."/>
            <person name="Marton T."/>
            <person name="Kruger M."/>
            <person name="Pelin A."/>
            <person name="Brachmann A."/>
            <person name="Corradi N."/>
        </authorList>
    </citation>
    <scope>NUCLEOTIDE SEQUENCE [LARGE SCALE GENOMIC DNA]</scope>
    <source>
        <strain evidence="10 11">A4</strain>
    </source>
</reference>
<dbReference type="PANTHER" id="PTHR41391:SF1">
    <property type="entry name" value="RESTRICTION OF TELOMERE CAPPING PROTEIN 4"/>
    <property type="match status" value="1"/>
</dbReference>
<evidence type="ECO:0000256" key="6">
    <source>
        <dbReference type="ARBA" id="ARBA00022490"/>
    </source>
</evidence>
<evidence type="ECO:0000256" key="2">
    <source>
        <dbReference type="ARBA" id="ARBA00004123"/>
    </source>
</evidence>
<evidence type="ECO:0000256" key="8">
    <source>
        <dbReference type="SAM" id="MobiDB-lite"/>
    </source>
</evidence>
<dbReference type="InterPro" id="IPR039024">
    <property type="entry name" value="RTC4"/>
</dbReference>
<dbReference type="EMBL" id="LLXI01004300">
    <property type="protein sequence ID" value="PKY60475.1"/>
    <property type="molecule type" value="Genomic_DNA"/>
</dbReference>
<organism evidence="10 11">
    <name type="scientific">Rhizophagus irregularis</name>
    <dbReference type="NCBI Taxonomy" id="588596"/>
    <lineage>
        <taxon>Eukaryota</taxon>
        <taxon>Fungi</taxon>
        <taxon>Fungi incertae sedis</taxon>
        <taxon>Mucoromycota</taxon>
        <taxon>Glomeromycotina</taxon>
        <taxon>Glomeromycetes</taxon>
        <taxon>Glomerales</taxon>
        <taxon>Glomeraceae</taxon>
        <taxon>Rhizophagus</taxon>
    </lineage>
</organism>
<comment type="function">
    <text evidence="1">May be involved in a process influencing telomere capping.</text>
</comment>
<dbReference type="SMART" id="SM01312">
    <property type="entry name" value="RTC4"/>
    <property type="match status" value="1"/>
</dbReference>
<evidence type="ECO:0000256" key="5">
    <source>
        <dbReference type="ARBA" id="ARBA00015162"/>
    </source>
</evidence>
<evidence type="ECO:0000313" key="11">
    <source>
        <dbReference type="Proteomes" id="UP000234323"/>
    </source>
</evidence>
<dbReference type="GO" id="GO:0005737">
    <property type="term" value="C:cytoplasm"/>
    <property type="evidence" value="ECO:0007669"/>
    <property type="project" value="UniProtKB-SubCell"/>
</dbReference>
<keyword evidence="6" id="KW-0963">Cytoplasm</keyword>
<dbReference type="VEuPathDB" id="FungiDB:RhiirFUN_002184"/>
<dbReference type="GO" id="GO:0005634">
    <property type="term" value="C:nucleus"/>
    <property type="evidence" value="ECO:0007669"/>
    <property type="project" value="UniProtKB-SubCell"/>
</dbReference>
<evidence type="ECO:0000259" key="9">
    <source>
        <dbReference type="SMART" id="SM01312"/>
    </source>
</evidence>
<accession>A0A2I1HNK7</accession>
<keyword evidence="7" id="KW-0539">Nucleus</keyword>
<feature type="region of interest" description="Disordered" evidence="8">
    <location>
        <begin position="1"/>
        <end position="23"/>
    </location>
</feature>
<sequence>MQLSNIPSNPLSNDSNLPLSSLPLPFSVQKRQTKRIRQNLRKNNNFHNKENIQTSSSISNNTQFILPSPKKSKLTEFTKYDFDEFDGLEPLEDELNIDQMKETCPFCDEILPDLMSDKMKLALDRINNKQGKIEESDRIDFCHTHFAELSIVPSGIANKYPLNINFDELPHRIYRFKDDLTEIINGNAYSYYLNLAKQVYQEVGHRKAATPMMLMSRFESLRPGYYGSKGAVLIANTLIGLFINTRILTVVKSYPLQSINYIQEVLVPETAMRLIFEDIGGNSSLETARNIMIASSDFGDYVHNCDNE</sequence>
<dbReference type="Pfam" id="PF14474">
    <property type="entry name" value="RTC4"/>
    <property type="match status" value="1"/>
</dbReference>
<keyword evidence="11" id="KW-1185">Reference proteome</keyword>
<comment type="similarity">
    <text evidence="4">Belongs to the RTC4 family.</text>
</comment>
<dbReference type="VEuPathDB" id="FungiDB:RhiirA1_475349"/>
<dbReference type="AlphaFoldDB" id="A0A2I1HNK7"/>
<gene>
    <name evidence="10" type="ORF">RhiirA4_550670</name>
</gene>
<protein>
    <recommendedName>
        <fullName evidence="5">Restriction of telomere capping protein 4</fullName>
    </recommendedName>
</protein>
<name>A0A2I1HNK7_9GLOM</name>
<dbReference type="Proteomes" id="UP000234323">
    <property type="component" value="Unassembled WGS sequence"/>
</dbReference>
<dbReference type="VEuPathDB" id="FungiDB:FUN_016967"/>
<evidence type="ECO:0000256" key="7">
    <source>
        <dbReference type="ARBA" id="ARBA00023242"/>
    </source>
</evidence>
<evidence type="ECO:0000313" key="10">
    <source>
        <dbReference type="EMBL" id="PKY60475.1"/>
    </source>
</evidence>
<proteinExistence type="inferred from homology"/>